<dbReference type="PANTHER" id="PTHR43283:SF3">
    <property type="entry name" value="BETA-LACTAMASE FAMILY PROTEIN (AFU_ORTHOLOGUE AFUA_5G07500)"/>
    <property type="match status" value="1"/>
</dbReference>
<name>A0AA46P0N5_9GAMM</name>
<accession>A0AA46P0N5</accession>
<dbReference type="Gene3D" id="3.40.710.10">
    <property type="entry name" value="DD-peptidase/beta-lactamase superfamily"/>
    <property type="match status" value="1"/>
</dbReference>
<organism evidence="2 3">
    <name type="scientific">Acinetobacter ursingii</name>
    <dbReference type="NCBI Taxonomy" id="108980"/>
    <lineage>
        <taxon>Bacteria</taxon>
        <taxon>Pseudomonadati</taxon>
        <taxon>Pseudomonadota</taxon>
        <taxon>Gammaproteobacteria</taxon>
        <taxon>Moraxellales</taxon>
        <taxon>Moraxellaceae</taxon>
        <taxon>Acinetobacter</taxon>
    </lineage>
</organism>
<evidence type="ECO:0000313" key="2">
    <source>
        <dbReference type="EMBL" id="UYF70865.1"/>
    </source>
</evidence>
<reference evidence="2" key="1">
    <citation type="journal article" date="2022" name="J Glob Antimicrob Resist">
        <title>Comparative analysis of IMP-4- and OXA-58-containing plasmids of three carbapenemase-producing Acinetobacter ursingii strains in the Netherlands.</title>
        <authorList>
            <person name="Hendrickx A.P.A."/>
            <person name="Schade R.P."/>
            <person name="Landman F."/>
            <person name="Bosch T."/>
            <person name="Schouls L.M."/>
            <person name="van Dijk K."/>
        </authorList>
    </citation>
    <scope>NUCLEOTIDE SEQUENCE</scope>
    <source>
        <strain evidence="2">RIVM_C010559</strain>
    </source>
</reference>
<gene>
    <name evidence="2" type="ORF">LSO60_11365</name>
</gene>
<dbReference type="AlphaFoldDB" id="A0AA46P0N5"/>
<feature type="domain" description="Beta-lactamase-related" evidence="1">
    <location>
        <begin position="19"/>
        <end position="374"/>
    </location>
</feature>
<dbReference type="InterPro" id="IPR050789">
    <property type="entry name" value="Diverse_Enzym_Activities"/>
</dbReference>
<dbReference type="Proteomes" id="UP001164064">
    <property type="component" value="Chromosome"/>
</dbReference>
<sequence length="396" mass="43684">MMNEQQKKGIKNTLLDATATNLGVAGVVAGLTDQHNTLFLDHSGKRDITKDDEIQNDAVFSILSCSKAITTTIALQQYEQGLLDLDAPAQEYVPELGEIRVLAGFDRHDQPILNKPKTQMTTRMLLLHTAGFGYEFLDQPYAKLIASQGYSSALTAAKAALNVPLLFEPGTQWSYGINIDWAGVVTEAVGKKDLSQLMQEQIFQPLGMNDTSFILTDSMHQRLATMHHRTETGELFANPDFILPQDPEVFMGGHGLYSTVEDYLKFIRLWLNRGNVNGQQLLKASTVELAFKNGLSANLSVGALNTVNPALTTDINLFPDVKKGWSLGFMTNEQALATGRPAHSLSWAGLANLYYWIDLHNNIGGFWATQTLPFFDAAAVSNYINFEMAVYKALNS</sequence>
<dbReference type="EMBL" id="CP089051">
    <property type="protein sequence ID" value="UYF70865.1"/>
    <property type="molecule type" value="Genomic_DNA"/>
</dbReference>
<protein>
    <submittedName>
        <fullName evidence="2">Beta-lactamase family protein</fullName>
    </submittedName>
</protein>
<evidence type="ECO:0000313" key="3">
    <source>
        <dbReference type="Proteomes" id="UP001164064"/>
    </source>
</evidence>
<dbReference type="InterPro" id="IPR012338">
    <property type="entry name" value="Beta-lactam/transpept-like"/>
</dbReference>
<dbReference type="PANTHER" id="PTHR43283">
    <property type="entry name" value="BETA-LACTAMASE-RELATED"/>
    <property type="match status" value="1"/>
</dbReference>
<dbReference type="RefSeq" id="WP_263512225.1">
    <property type="nucleotide sequence ID" value="NZ_CP089051.1"/>
</dbReference>
<dbReference type="Pfam" id="PF00144">
    <property type="entry name" value="Beta-lactamase"/>
    <property type="match status" value="1"/>
</dbReference>
<dbReference type="SUPFAM" id="SSF56601">
    <property type="entry name" value="beta-lactamase/transpeptidase-like"/>
    <property type="match status" value="1"/>
</dbReference>
<evidence type="ECO:0000259" key="1">
    <source>
        <dbReference type="Pfam" id="PF00144"/>
    </source>
</evidence>
<dbReference type="InterPro" id="IPR001466">
    <property type="entry name" value="Beta-lactam-related"/>
</dbReference>
<proteinExistence type="predicted"/>